<feature type="transmembrane region" description="Helical" evidence="1">
    <location>
        <begin position="6"/>
        <end position="25"/>
    </location>
</feature>
<dbReference type="KEGG" id="mro:MROS_0974"/>
<dbReference type="EMBL" id="CP003557">
    <property type="protein sequence ID" value="AFN74215.1"/>
    <property type="molecule type" value="Genomic_DNA"/>
</dbReference>
<protein>
    <submittedName>
        <fullName evidence="2">Uncharacterized protein</fullName>
    </submittedName>
</protein>
<dbReference type="AlphaFoldDB" id="I6Z4Y5"/>
<sequence length="218" mass="25189">MKTKTYLFHLGYMLAFIIAILFLVIRCEENTTTETEPVIPWREPGTPFYTGTIRFTQLPARDNPDLDVIIDMNVTFEPDSNGYWPALYNREINVVTVKWRWKVCYEDSAVYDGIVNEMLYISDFHTIDSIGLTSSKKIDRSYRFTIPSSYYSNYPQISEKGYLYIIIGVSFIGKIVSYDSLNGLTYSCFEIIDYVPATGRITRRTGYTNIKSPFTVIP</sequence>
<dbReference type="Proteomes" id="UP000009011">
    <property type="component" value="Chromosome"/>
</dbReference>
<reference evidence="2 3" key="1">
    <citation type="journal article" date="2013" name="PLoS ONE">
        <title>Genomic analysis of Melioribacter roseus, facultatively anaerobic organotrophic bacterium representing a novel deep lineage within Bacteriodetes/Chlorobi group.</title>
        <authorList>
            <person name="Kadnikov V.V."/>
            <person name="Mardanov A.V."/>
            <person name="Podosokorskaya O.A."/>
            <person name="Gavrilov S.N."/>
            <person name="Kublanov I.V."/>
            <person name="Beletsky A.V."/>
            <person name="Bonch-Osmolovskaya E.A."/>
            <person name="Ravin N.V."/>
        </authorList>
    </citation>
    <scope>NUCLEOTIDE SEQUENCE [LARGE SCALE GENOMIC DNA]</scope>
    <source>
        <strain evidence="3">JCM 17771 / P3M-2</strain>
    </source>
</reference>
<dbReference type="HOGENOM" id="CLU_1265701_0_0_10"/>
<evidence type="ECO:0000313" key="2">
    <source>
        <dbReference type="EMBL" id="AFN74215.1"/>
    </source>
</evidence>
<evidence type="ECO:0000256" key="1">
    <source>
        <dbReference type="SAM" id="Phobius"/>
    </source>
</evidence>
<gene>
    <name evidence="2" type="ordered locus">MROS_0974</name>
</gene>
<dbReference type="STRING" id="1191523.MROS_0974"/>
<proteinExistence type="predicted"/>
<keyword evidence="1" id="KW-0812">Transmembrane</keyword>
<accession>I6Z4Y5</accession>
<keyword evidence="1" id="KW-0472">Membrane</keyword>
<name>I6Z4Y5_MELRP</name>
<keyword evidence="3" id="KW-1185">Reference proteome</keyword>
<organism evidence="2 3">
    <name type="scientific">Melioribacter roseus (strain DSM 23840 / JCM 17771 / VKM B-2668 / P3M-2)</name>
    <dbReference type="NCBI Taxonomy" id="1191523"/>
    <lineage>
        <taxon>Bacteria</taxon>
        <taxon>Pseudomonadati</taxon>
        <taxon>Ignavibacteriota</taxon>
        <taxon>Ignavibacteria</taxon>
        <taxon>Ignavibacteriales</taxon>
        <taxon>Melioribacteraceae</taxon>
        <taxon>Melioribacter</taxon>
    </lineage>
</organism>
<dbReference type="RefSeq" id="WP_014855651.1">
    <property type="nucleotide sequence ID" value="NC_018178.1"/>
</dbReference>
<keyword evidence="1" id="KW-1133">Transmembrane helix</keyword>
<evidence type="ECO:0000313" key="3">
    <source>
        <dbReference type="Proteomes" id="UP000009011"/>
    </source>
</evidence>